<proteinExistence type="predicted"/>
<organism evidence="1">
    <name type="scientific">Magallana gigas</name>
    <name type="common">Pacific oyster</name>
    <name type="synonym">Crassostrea gigas</name>
    <dbReference type="NCBI Taxonomy" id="29159"/>
    <lineage>
        <taxon>Eukaryota</taxon>
        <taxon>Metazoa</taxon>
        <taxon>Spiralia</taxon>
        <taxon>Lophotrochozoa</taxon>
        <taxon>Mollusca</taxon>
        <taxon>Bivalvia</taxon>
        <taxon>Autobranchia</taxon>
        <taxon>Pteriomorphia</taxon>
        <taxon>Ostreida</taxon>
        <taxon>Ostreoidea</taxon>
        <taxon>Ostreidae</taxon>
        <taxon>Magallana</taxon>
    </lineage>
</organism>
<dbReference type="AlphaFoldDB" id="K1QUU8"/>
<accession>K1QUU8</accession>
<reference evidence="1" key="1">
    <citation type="journal article" date="2012" name="Nature">
        <title>The oyster genome reveals stress adaptation and complexity of shell formation.</title>
        <authorList>
            <person name="Zhang G."/>
            <person name="Fang X."/>
            <person name="Guo X."/>
            <person name="Li L."/>
            <person name="Luo R."/>
            <person name="Xu F."/>
            <person name="Yang P."/>
            <person name="Zhang L."/>
            <person name="Wang X."/>
            <person name="Qi H."/>
            <person name="Xiong Z."/>
            <person name="Que H."/>
            <person name="Xie Y."/>
            <person name="Holland P.W."/>
            <person name="Paps J."/>
            <person name="Zhu Y."/>
            <person name="Wu F."/>
            <person name="Chen Y."/>
            <person name="Wang J."/>
            <person name="Peng C."/>
            <person name="Meng J."/>
            <person name="Yang L."/>
            <person name="Liu J."/>
            <person name="Wen B."/>
            <person name="Zhang N."/>
            <person name="Huang Z."/>
            <person name="Zhu Q."/>
            <person name="Feng Y."/>
            <person name="Mount A."/>
            <person name="Hedgecock D."/>
            <person name="Xu Z."/>
            <person name="Liu Y."/>
            <person name="Domazet-Loso T."/>
            <person name="Du Y."/>
            <person name="Sun X."/>
            <person name="Zhang S."/>
            <person name="Liu B."/>
            <person name="Cheng P."/>
            <person name="Jiang X."/>
            <person name="Li J."/>
            <person name="Fan D."/>
            <person name="Wang W."/>
            <person name="Fu W."/>
            <person name="Wang T."/>
            <person name="Wang B."/>
            <person name="Zhang J."/>
            <person name="Peng Z."/>
            <person name="Li Y."/>
            <person name="Li N."/>
            <person name="Wang J."/>
            <person name="Chen M."/>
            <person name="He Y."/>
            <person name="Tan F."/>
            <person name="Song X."/>
            <person name="Zheng Q."/>
            <person name="Huang R."/>
            <person name="Yang H."/>
            <person name="Du X."/>
            <person name="Chen L."/>
            <person name="Yang M."/>
            <person name="Gaffney P.M."/>
            <person name="Wang S."/>
            <person name="Luo L."/>
            <person name="She Z."/>
            <person name="Ming Y."/>
            <person name="Huang W."/>
            <person name="Zhang S."/>
            <person name="Huang B."/>
            <person name="Zhang Y."/>
            <person name="Qu T."/>
            <person name="Ni P."/>
            <person name="Miao G."/>
            <person name="Wang J."/>
            <person name="Wang Q."/>
            <person name="Steinberg C.E."/>
            <person name="Wang H."/>
            <person name="Li N."/>
            <person name="Qian L."/>
            <person name="Zhang G."/>
            <person name="Li Y."/>
            <person name="Yang H."/>
            <person name="Liu X."/>
            <person name="Wang J."/>
            <person name="Yin Y."/>
            <person name="Wang J."/>
        </authorList>
    </citation>
    <scope>NUCLEOTIDE SEQUENCE [LARGE SCALE GENOMIC DNA]</scope>
    <source>
        <strain evidence="1">05x7-T-G4-1.051#20</strain>
    </source>
</reference>
<name>K1QUU8_MAGGI</name>
<evidence type="ECO:0000313" key="1">
    <source>
        <dbReference type="EMBL" id="EKC25351.1"/>
    </source>
</evidence>
<gene>
    <name evidence="1" type="ORF">CGI_10022351</name>
</gene>
<dbReference type="HOGENOM" id="CLU_797538_0_0_1"/>
<dbReference type="InParanoid" id="K1QUU8"/>
<protein>
    <submittedName>
        <fullName evidence="1">Uncharacterized protein</fullName>
    </submittedName>
</protein>
<dbReference type="EMBL" id="JH815992">
    <property type="protein sequence ID" value="EKC25351.1"/>
    <property type="molecule type" value="Genomic_DNA"/>
</dbReference>
<sequence length="348" mass="39596">MDITLVLAKKLYASKKYSTFFIFRMWIGYGFDAAEFTAVILRYSFVYASVKWMYIFFVYLGLLVLVAFILTVVFRVKQNISDKKVYSCLAYFKLTSIINAAMIFFQLYLQSQRDEIAIFILVITGIDMGLDYLEMAAGCAALGVNMIYPMDSRESPRAEVKSTSKPGRELSRSPYPLSPRKICQTELISNDAMDIPLVLAKKLYASKKYSTFFIFRMWIGYGFDAAEFTAVIIRYGFIYSSVEWMYVFYVYLGLLALSAFIMTVVFRVTKISSEKRVHSCLAYFKLTSAVNAALIFFQLYLQDERDGIAIFLLVVTGIDMGLDFLEMAAGCAALGVNTVYPLDVKSKK</sequence>